<dbReference type="RefSeq" id="WP_009577131.1">
    <property type="nucleotide sequence ID" value="NZ_AEIG01000115.1"/>
</dbReference>
<dbReference type="STRING" id="2518989.IMCC3088_274"/>
<dbReference type="EMBL" id="AEIG01000115">
    <property type="protein sequence ID" value="EGG28389.1"/>
    <property type="molecule type" value="Genomic_DNA"/>
</dbReference>
<name>F3L5J6_9GAMM</name>
<evidence type="ECO:0000313" key="2">
    <source>
        <dbReference type="Proteomes" id="UP000005615"/>
    </source>
</evidence>
<dbReference type="AlphaFoldDB" id="F3L5J6"/>
<keyword evidence="2" id="KW-1185">Reference proteome</keyword>
<reference evidence="1 2" key="1">
    <citation type="journal article" date="2011" name="J. Bacteriol.">
        <title>Genome sequence of strain IMCC3088, a proteorhodopsin-containing marine bacterium belonging to the OM60/NOR5 clade.</title>
        <authorList>
            <person name="Jang Y."/>
            <person name="Oh H.M."/>
            <person name="Kang I."/>
            <person name="Lee K."/>
            <person name="Yang S.J."/>
            <person name="Cho J.C."/>
        </authorList>
    </citation>
    <scope>NUCLEOTIDE SEQUENCE [LARGE SCALE GENOMIC DNA]</scope>
    <source>
        <strain evidence="1 2">IMCC3088</strain>
    </source>
</reference>
<dbReference type="OrthoDB" id="5738435at2"/>
<comment type="caution">
    <text evidence="1">The sequence shown here is derived from an EMBL/GenBank/DDBJ whole genome shotgun (WGS) entry which is preliminary data.</text>
</comment>
<evidence type="ECO:0000313" key="1">
    <source>
        <dbReference type="EMBL" id="EGG28389.1"/>
    </source>
</evidence>
<protein>
    <submittedName>
        <fullName evidence="1">Uncharacterized protein</fullName>
    </submittedName>
</protein>
<gene>
    <name evidence="1" type="ORF">IMCC3088_274</name>
</gene>
<sequence length="162" mass="18059">MAFWIIVGVVLVALAPLSHFWPSKQQRRLAHIREQAALLGLYVELRKLPVHRKIDSYIPADDRRYWVYYGLRCSQKVKLPVGSWLRTPDGWFALTGDSDLPDALVALPEGLDVVSSTPGSVGFFWQERGGDEVLKHAAQCLKQAVASASTLLDESEQASTKL</sequence>
<proteinExistence type="predicted"/>
<accession>F3L5J6</accession>
<dbReference type="Proteomes" id="UP000005615">
    <property type="component" value="Unassembled WGS sequence"/>
</dbReference>
<organism evidence="1 2">
    <name type="scientific">Aequoribacter fuscus</name>
    <dbReference type="NCBI Taxonomy" id="2518989"/>
    <lineage>
        <taxon>Bacteria</taxon>
        <taxon>Pseudomonadati</taxon>
        <taxon>Pseudomonadota</taxon>
        <taxon>Gammaproteobacteria</taxon>
        <taxon>Cellvibrionales</taxon>
        <taxon>Halieaceae</taxon>
        <taxon>Aequoribacter</taxon>
    </lineage>
</organism>